<accession>A0A150Y3R7</accession>
<comment type="caution">
    <text evidence="8">The sequence shown here is derived from an EMBL/GenBank/DDBJ whole genome shotgun (WGS) entry which is preliminary data.</text>
</comment>
<keyword evidence="7" id="KW-1133">Transmembrane helix</keyword>
<evidence type="ECO:0008006" key="10">
    <source>
        <dbReference type="Google" id="ProtNLM"/>
    </source>
</evidence>
<dbReference type="GO" id="GO:0005886">
    <property type="term" value="C:plasma membrane"/>
    <property type="evidence" value="ECO:0007669"/>
    <property type="project" value="UniProtKB-SubCell"/>
</dbReference>
<keyword evidence="4" id="KW-0808">Transferase</keyword>
<evidence type="ECO:0000313" key="8">
    <source>
        <dbReference type="EMBL" id="KYG85617.1"/>
    </source>
</evidence>
<evidence type="ECO:0000256" key="2">
    <source>
        <dbReference type="ARBA" id="ARBA00022475"/>
    </source>
</evidence>
<evidence type="ECO:0000313" key="9">
    <source>
        <dbReference type="Proteomes" id="UP000075663"/>
    </source>
</evidence>
<keyword evidence="5 7" id="KW-0472">Membrane</keyword>
<dbReference type="GO" id="GO:0009247">
    <property type="term" value="P:glycolipid biosynthetic process"/>
    <property type="evidence" value="ECO:0007669"/>
    <property type="project" value="UniProtKB-ARBA"/>
</dbReference>
<evidence type="ECO:0000256" key="5">
    <source>
        <dbReference type="ARBA" id="ARBA00023136"/>
    </source>
</evidence>
<name>A0A150Y3R7_9BACT</name>
<comment type="subcellular location">
    <subcellularLocation>
        <location evidence="1">Cell inner membrane</location>
    </subcellularLocation>
</comment>
<dbReference type="Pfam" id="PF03279">
    <property type="entry name" value="Lip_A_acyltrans"/>
    <property type="match status" value="1"/>
</dbReference>
<dbReference type="PANTHER" id="PTHR30606:SF10">
    <property type="entry name" value="PHOSPHATIDYLINOSITOL MANNOSIDE ACYLTRANSFERASE"/>
    <property type="match status" value="1"/>
</dbReference>
<keyword evidence="7" id="KW-0812">Transmembrane</keyword>
<feature type="transmembrane region" description="Helical" evidence="7">
    <location>
        <begin position="6"/>
        <end position="28"/>
    </location>
</feature>
<dbReference type="GO" id="GO:0016746">
    <property type="term" value="F:acyltransferase activity"/>
    <property type="evidence" value="ECO:0007669"/>
    <property type="project" value="UniProtKB-KW"/>
</dbReference>
<evidence type="ECO:0000256" key="3">
    <source>
        <dbReference type="ARBA" id="ARBA00022519"/>
    </source>
</evidence>
<reference evidence="8 9" key="1">
    <citation type="submission" date="2016-01" db="EMBL/GenBank/DDBJ databases">
        <title>Genome sequencing of Roseivirga seohaensis SW-152.</title>
        <authorList>
            <person name="Selvaratnam C."/>
            <person name="Thevarajoo S."/>
            <person name="Goh K.M."/>
            <person name="Ee R."/>
            <person name="Chan K.-G."/>
            <person name="Chong C.S."/>
        </authorList>
    </citation>
    <scope>NUCLEOTIDE SEQUENCE [LARGE SCALE GENOMIC DNA]</scope>
    <source>
        <strain evidence="8 9">SW-152</strain>
    </source>
</reference>
<evidence type="ECO:0000256" key="4">
    <source>
        <dbReference type="ARBA" id="ARBA00022679"/>
    </source>
</evidence>
<dbReference type="AlphaFoldDB" id="A0A150Y3R7"/>
<evidence type="ECO:0000256" key="6">
    <source>
        <dbReference type="ARBA" id="ARBA00023315"/>
    </source>
</evidence>
<keyword evidence="3" id="KW-0997">Cell inner membrane</keyword>
<dbReference type="CDD" id="cd07984">
    <property type="entry name" value="LPLAT_LABLAT-like"/>
    <property type="match status" value="1"/>
</dbReference>
<keyword evidence="6" id="KW-0012">Acyltransferase</keyword>
<dbReference type="PIRSF" id="PIRSF026649">
    <property type="entry name" value="MsbB"/>
    <property type="match status" value="1"/>
</dbReference>
<evidence type="ECO:0000256" key="1">
    <source>
        <dbReference type="ARBA" id="ARBA00004533"/>
    </source>
</evidence>
<protein>
    <recommendedName>
        <fullName evidence="10">Lipid A biosynthesis acyltransferase</fullName>
    </recommendedName>
</protein>
<dbReference type="PANTHER" id="PTHR30606">
    <property type="entry name" value="LIPID A BIOSYNTHESIS LAUROYL ACYLTRANSFERASE"/>
    <property type="match status" value="1"/>
</dbReference>
<proteinExistence type="predicted"/>
<organism evidence="8 9">
    <name type="scientific">Roseivirga seohaensis</name>
    <dbReference type="NCBI Taxonomy" id="1914963"/>
    <lineage>
        <taxon>Bacteria</taxon>
        <taxon>Pseudomonadati</taxon>
        <taxon>Bacteroidota</taxon>
        <taxon>Cytophagia</taxon>
        <taxon>Cytophagales</taxon>
        <taxon>Roseivirgaceae</taxon>
        <taxon>Roseivirga</taxon>
    </lineage>
</organism>
<keyword evidence="2" id="KW-1003">Cell membrane</keyword>
<dbReference type="Proteomes" id="UP000075663">
    <property type="component" value="Unassembled WGS sequence"/>
</dbReference>
<gene>
    <name evidence="8" type="ORF">AWW67_14685</name>
</gene>
<dbReference type="STRING" id="1914963.AWW67_14685"/>
<dbReference type="RefSeq" id="WP_062299776.1">
    <property type="nucleotide sequence ID" value="NZ_LRPB01000002.1"/>
</dbReference>
<evidence type="ECO:0000256" key="7">
    <source>
        <dbReference type="SAM" id="Phobius"/>
    </source>
</evidence>
<dbReference type="EMBL" id="LRPB01000002">
    <property type="protein sequence ID" value="KYG85617.1"/>
    <property type="molecule type" value="Genomic_DNA"/>
</dbReference>
<sequence>MFLIRLISLLPFWFLYALGKVISFLLYYTVGYRRSVIRENLSKTFPGLSDKERFKVEKAFYIQFTQVFIESIKAYRFKRKDWEKRVPLVNAEAMLEYLDQGQPVILLSGHTANWEWPAFSIGQQIGYPMEFLYKPVKNPKFDQLMINLRTRHGGRALPKDSALRQIIKRKNEPRIIGILADQLPSIGADKYWIDFLNQPTAFYTGPQKIAQIVNYPVFYSATRRTSEGHYEVEFIPVMTPPYQKGGQEIVQKFAELLEETIRQNPSDYLWSHKRWKYDQAKERLVLEGTPKD</sequence>
<dbReference type="InterPro" id="IPR004960">
    <property type="entry name" value="LipA_acyltrans"/>
</dbReference>